<dbReference type="OrthoDB" id="5976022at2759"/>
<evidence type="ECO:0000313" key="2">
    <source>
        <dbReference type="EMBL" id="BAM80166.1"/>
    </source>
</evidence>
<dbReference type="PANTHER" id="PTHR46546">
    <property type="entry name" value="SHEWANELLA-LIKE PROTEIN PHOSPHATASE 1"/>
    <property type="match status" value="1"/>
</dbReference>
<feature type="domain" description="Calcineurin-like phosphoesterase" evidence="1">
    <location>
        <begin position="54"/>
        <end position="155"/>
    </location>
</feature>
<dbReference type="GeneID" id="16994102"/>
<dbReference type="PANTHER" id="PTHR46546:SF4">
    <property type="entry name" value="SHEWANELLA-LIKE PROTEIN PHOSPHATASE 1"/>
    <property type="match status" value="1"/>
</dbReference>
<dbReference type="InterPro" id="IPR004843">
    <property type="entry name" value="Calcineurin-like_PHP"/>
</dbReference>
<protein>
    <recommendedName>
        <fullName evidence="1">Calcineurin-like phosphoesterase domain-containing protein</fullName>
    </recommendedName>
</protein>
<proteinExistence type="predicted"/>
<accession>M1URC2</accession>
<organism evidence="2 3">
    <name type="scientific">Cyanidioschyzon merolae (strain NIES-3377 / 10D)</name>
    <name type="common">Unicellular red alga</name>
    <dbReference type="NCBI Taxonomy" id="280699"/>
    <lineage>
        <taxon>Eukaryota</taxon>
        <taxon>Rhodophyta</taxon>
        <taxon>Bangiophyceae</taxon>
        <taxon>Cyanidiales</taxon>
        <taxon>Cyanidiaceae</taxon>
        <taxon>Cyanidioschyzon</taxon>
    </lineage>
</organism>
<dbReference type="SUPFAM" id="SSF56300">
    <property type="entry name" value="Metallo-dependent phosphatases"/>
    <property type="match status" value="1"/>
</dbReference>
<dbReference type="Pfam" id="PF00149">
    <property type="entry name" value="Metallophos"/>
    <property type="match status" value="1"/>
</dbReference>
<dbReference type="RefSeq" id="XP_005534773.1">
    <property type="nucleotide sequence ID" value="XM_005534716.1"/>
</dbReference>
<dbReference type="eggNOG" id="KOG0374">
    <property type="taxonomic scope" value="Eukaryota"/>
</dbReference>
<dbReference type="AlphaFoldDB" id="M1URC2"/>
<sequence length="399" mass="44076">MASAGLTLVDWKRTCEDALHRLRADVLASLWKVRPAFARVTAAGPSVRRPAVRRLLALGDVHGDLASLRKCLSLANVINENGEWIGGDAVVVQVGDVFDRGDAERAVLHFLDTLDRQARERGGAVYRLLGNHEVMNVDLDFRYVTPGGFAEFRRRDWELAGRALEKAYRELPPVLRQRVKALPREQRARAMALAPGCPTARLLAERGQLVLIIGDTLFVHGGLRPDHVAYGLERLNAETRAWMERRAAAAWSTRLPMNPWKATIPRITESVPRVGVARFGSTAAAAAAAADVSSKPEFLKGSRSPVWMRTYSAPHLRSDSDACRELEETLRRAGVRRMVVGHTPQVVINGACRGRVWRVDTGMSAAYGGACEVLEISETHGIRIFTDHGVVRGERRLLP</sequence>
<reference evidence="2 3" key="1">
    <citation type="journal article" date="2004" name="Nature">
        <title>Genome sequence of the ultrasmall unicellular red alga Cyanidioschyzon merolae 10D.</title>
        <authorList>
            <person name="Matsuzaki M."/>
            <person name="Misumi O."/>
            <person name="Shin-i T."/>
            <person name="Maruyama S."/>
            <person name="Takahara M."/>
            <person name="Miyagishima S."/>
            <person name="Mori T."/>
            <person name="Nishida K."/>
            <person name="Yagisawa F."/>
            <person name="Nishida K."/>
            <person name="Yoshida Y."/>
            <person name="Nishimura Y."/>
            <person name="Nakao S."/>
            <person name="Kobayashi T."/>
            <person name="Momoyama Y."/>
            <person name="Higashiyama T."/>
            <person name="Minoda A."/>
            <person name="Sano M."/>
            <person name="Nomoto H."/>
            <person name="Oishi K."/>
            <person name="Hayashi H."/>
            <person name="Ohta F."/>
            <person name="Nishizaka S."/>
            <person name="Haga S."/>
            <person name="Miura S."/>
            <person name="Morishita T."/>
            <person name="Kabeya Y."/>
            <person name="Terasawa K."/>
            <person name="Suzuki Y."/>
            <person name="Ishii Y."/>
            <person name="Asakawa S."/>
            <person name="Takano H."/>
            <person name="Ohta N."/>
            <person name="Kuroiwa H."/>
            <person name="Tanaka K."/>
            <person name="Shimizu N."/>
            <person name="Sugano S."/>
            <person name="Sato N."/>
            <person name="Nozaki H."/>
            <person name="Ogasawara N."/>
            <person name="Kohara Y."/>
            <person name="Kuroiwa T."/>
        </authorList>
    </citation>
    <scope>NUCLEOTIDE SEQUENCE [LARGE SCALE GENOMIC DNA]</scope>
    <source>
        <strain evidence="2 3">10D</strain>
    </source>
</reference>
<evidence type="ECO:0000259" key="1">
    <source>
        <dbReference type="Pfam" id="PF00149"/>
    </source>
</evidence>
<name>M1URC2_CYAM1</name>
<dbReference type="OMA" id="SHWMRGL"/>
<dbReference type="STRING" id="280699.M1URC2"/>
<dbReference type="InterPro" id="IPR029052">
    <property type="entry name" value="Metallo-depent_PP-like"/>
</dbReference>
<dbReference type="Proteomes" id="UP000007014">
    <property type="component" value="Chromosome 10"/>
</dbReference>
<dbReference type="KEGG" id="cme:CYME_CMJ015C"/>
<reference evidence="2 3" key="2">
    <citation type="journal article" date="2007" name="BMC Biol.">
        <title>A 100%-complete sequence reveals unusually simple genomic features in the hot-spring red alga Cyanidioschyzon merolae.</title>
        <authorList>
            <person name="Nozaki H."/>
            <person name="Takano H."/>
            <person name="Misumi O."/>
            <person name="Terasawa K."/>
            <person name="Matsuzaki M."/>
            <person name="Maruyama S."/>
            <person name="Nishida K."/>
            <person name="Yagisawa F."/>
            <person name="Yoshida Y."/>
            <person name="Fujiwara T."/>
            <person name="Takio S."/>
            <person name="Tamura K."/>
            <person name="Chung S.J."/>
            <person name="Nakamura S."/>
            <person name="Kuroiwa H."/>
            <person name="Tanaka K."/>
            <person name="Sato N."/>
            <person name="Kuroiwa T."/>
        </authorList>
    </citation>
    <scope>NUCLEOTIDE SEQUENCE [LARGE SCALE GENOMIC DNA]</scope>
    <source>
        <strain evidence="2 3">10D</strain>
    </source>
</reference>
<dbReference type="GO" id="GO:0016787">
    <property type="term" value="F:hydrolase activity"/>
    <property type="evidence" value="ECO:0007669"/>
    <property type="project" value="InterPro"/>
</dbReference>
<dbReference type="Gene3D" id="3.60.21.10">
    <property type="match status" value="1"/>
</dbReference>
<dbReference type="EMBL" id="AP006492">
    <property type="protein sequence ID" value="BAM80166.1"/>
    <property type="molecule type" value="Genomic_DNA"/>
</dbReference>
<dbReference type="Gramene" id="CMJ015CT">
    <property type="protein sequence ID" value="CMJ015CT"/>
    <property type="gene ID" value="CMJ015C"/>
</dbReference>
<evidence type="ECO:0000313" key="3">
    <source>
        <dbReference type="Proteomes" id="UP000007014"/>
    </source>
</evidence>
<gene>
    <name evidence="2" type="ORF">CYME_CMJ015C</name>
</gene>
<keyword evidence="3" id="KW-1185">Reference proteome</keyword>
<dbReference type="HOGENOM" id="CLU_042543_1_1_1"/>